<dbReference type="Proteomes" id="UP001212821">
    <property type="component" value="Chromosome"/>
</dbReference>
<proteinExistence type="predicted"/>
<dbReference type="EMBL" id="CP115450">
    <property type="protein sequence ID" value="WBP85501.1"/>
    <property type="molecule type" value="Genomic_DNA"/>
</dbReference>
<keyword evidence="1" id="KW-0812">Transmembrane</keyword>
<feature type="transmembrane region" description="Helical" evidence="1">
    <location>
        <begin position="251"/>
        <end position="272"/>
    </location>
</feature>
<keyword evidence="1" id="KW-1133">Transmembrane helix</keyword>
<reference evidence="3" key="1">
    <citation type="submission" date="2022-12" db="EMBL/GenBank/DDBJ databases">
        <authorList>
            <person name="Mo P."/>
        </authorList>
    </citation>
    <scope>NUCLEOTIDE SEQUENCE [LARGE SCALE GENOMIC DNA]</scope>
    <source>
        <strain evidence="3">HUAS 3-15</strain>
    </source>
</reference>
<gene>
    <name evidence="2" type="ORF">O1G21_06290</name>
</gene>
<sequence length="309" mass="32477">MSRVQLRALWSALVLAVAFTGFGYVTTQARSLRAVSPWQGDPYDAVVSFTLFLVPALAGVTTVRARLCRGGGPQPEYRVDQLLRAARLGVALVAVTVATDATAAVLRAERELWDGRTAWLIAALLPLAAGAGWCLVLLRRAVRELPPQERRRPGGDWLDDLALLAAPLADLRALSRFLRRHIAAAAAGLSLLAAALVVSGQTAGEGWPGVWLVLVELSVFASGFFAFCLLCDTLLRIAAPARPPGAARATAFAAALAVPVSGGLRAAVWSVVGLPGRVDSPVKLLVLMAGCAVLAGAVTLAAVRKRRTR</sequence>
<protein>
    <submittedName>
        <fullName evidence="2">Uncharacterized protein</fullName>
    </submittedName>
</protein>
<organism evidence="2 3">
    <name type="scientific">Kitasatospora cathayae</name>
    <dbReference type="NCBI Taxonomy" id="3004092"/>
    <lineage>
        <taxon>Bacteria</taxon>
        <taxon>Bacillati</taxon>
        <taxon>Actinomycetota</taxon>
        <taxon>Actinomycetes</taxon>
        <taxon>Kitasatosporales</taxon>
        <taxon>Streptomycetaceae</taxon>
        <taxon>Kitasatospora</taxon>
    </lineage>
</organism>
<feature type="transmembrane region" description="Helical" evidence="1">
    <location>
        <begin position="182"/>
        <end position="203"/>
    </location>
</feature>
<keyword evidence="1" id="KW-0472">Membrane</keyword>
<name>A0ABY7PYM4_9ACTN</name>
<dbReference type="RefSeq" id="WP_270141505.1">
    <property type="nucleotide sequence ID" value="NZ_CP115450.1"/>
</dbReference>
<feature type="transmembrane region" description="Helical" evidence="1">
    <location>
        <begin position="47"/>
        <end position="67"/>
    </location>
</feature>
<feature type="transmembrane region" description="Helical" evidence="1">
    <location>
        <begin position="118"/>
        <end position="142"/>
    </location>
</feature>
<evidence type="ECO:0000256" key="1">
    <source>
        <dbReference type="SAM" id="Phobius"/>
    </source>
</evidence>
<evidence type="ECO:0000313" key="2">
    <source>
        <dbReference type="EMBL" id="WBP85501.1"/>
    </source>
</evidence>
<evidence type="ECO:0000313" key="3">
    <source>
        <dbReference type="Proteomes" id="UP001212821"/>
    </source>
</evidence>
<feature type="transmembrane region" description="Helical" evidence="1">
    <location>
        <begin position="284"/>
        <end position="303"/>
    </location>
</feature>
<feature type="transmembrane region" description="Helical" evidence="1">
    <location>
        <begin position="88"/>
        <end position="106"/>
    </location>
</feature>
<keyword evidence="3" id="KW-1185">Reference proteome</keyword>
<feature type="transmembrane region" description="Helical" evidence="1">
    <location>
        <begin position="209"/>
        <end position="230"/>
    </location>
</feature>
<accession>A0ABY7PYM4</accession>